<evidence type="ECO:0000313" key="3">
    <source>
        <dbReference type="Proteomes" id="UP000295122"/>
    </source>
</evidence>
<reference evidence="2 3" key="1">
    <citation type="submission" date="2019-03" db="EMBL/GenBank/DDBJ databases">
        <title>Genomic Encyclopedia of Type Strains, Phase IV (KMG-IV): sequencing the most valuable type-strain genomes for metagenomic binning, comparative biology and taxonomic classification.</title>
        <authorList>
            <person name="Goeker M."/>
        </authorList>
    </citation>
    <scope>NUCLEOTIDE SEQUENCE [LARGE SCALE GENOMIC DNA]</scope>
    <source>
        <strain evidence="2 3">DSM 25903</strain>
    </source>
</reference>
<name>A0A4R7C8N3_9HYPH</name>
<accession>A0A4R7C8N3</accession>
<evidence type="ECO:0008006" key="4">
    <source>
        <dbReference type="Google" id="ProtNLM"/>
    </source>
</evidence>
<organism evidence="2 3">
    <name type="scientific">Enterovirga rhinocerotis</name>
    <dbReference type="NCBI Taxonomy" id="1339210"/>
    <lineage>
        <taxon>Bacteria</taxon>
        <taxon>Pseudomonadati</taxon>
        <taxon>Pseudomonadota</taxon>
        <taxon>Alphaproteobacteria</taxon>
        <taxon>Hyphomicrobiales</taxon>
        <taxon>Methylobacteriaceae</taxon>
        <taxon>Enterovirga</taxon>
    </lineage>
</organism>
<keyword evidence="3" id="KW-1185">Reference proteome</keyword>
<proteinExistence type="predicted"/>
<dbReference type="AlphaFoldDB" id="A0A4R7C8N3"/>
<dbReference type="Proteomes" id="UP000295122">
    <property type="component" value="Unassembled WGS sequence"/>
</dbReference>
<evidence type="ECO:0000256" key="1">
    <source>
        <dbReference type="SAM" id="SignalP"/>
    </source>
</evidence>
<dbReference type="PANTHER" id="PTHR37549">
    <property type="entry name" value="LIPOPROTEIN LPRI"/>
    <property type="match status" value="1"/>
</dbReference>
<protein>
    <recommendedName>
        <fullName evidence="4">Lysozyme inhibitor LprI N-terminal domain-containing protein</fullName>
    </recommendedName>
</protein>
<dbReference type="PANTHER" id="PTHR37549:SF1">
    <property type="entry name" value="LIPOPROTEIN LPRI"/>
    <property type="match status" value="1"/>
</dbReference>
<dbReference type="InterPro" id="IPR052755">
    <property type="entry name" value="Lysozyme_Inhibitor_LprI"/>
</dbReference>
<feature type="signal peptide" evidence="1">
    <location>
        <begin position="1"/>
        <end position="31"/>
    </location>
</feature>
<dbReference type="EMBL" id="SNZR01000011">
    <property type="protein sequence ID" value="TDR94741.1"/>
    <property type="molecule type" value="Genomic_DNA"/>
</dbReference>
<dbReference type="RefSeq" id="WP_133769605.1">
    <property type="nucleotide sequence ID" value="NZ_SNZR01000011.1"/>
</dbReference>
<comment type="caution">
    <text evidence="2">The sequence shown here is derived from an EMBL/GenBank/DDBJ whole genome shotgun (WGS) entry which is preliminary data.</text>
</comment>
<keyword evidence="1" id="KW-0732">Signal</keyword>
<feature type="chain" id="PRO_5020799617" description="Lysozyme inhibitor LprI N-terminal domain-containing protein" evidence="1">
    <location>
        <begin position="32"/>
        <end position="121"/>
    </location>
</feature>
<gene>
    <name evidence="2" type="ORF">EV668_2029</name>
</gene>
<evidence type="ECO:0000313" key="2">
    <source>
        <dbReference type="EMBL" id="TDR94741.1"/>
    </source>
</evidence>
<dbReference type="OrthoDB" id="122332at2"/>
<sequence>MHERFDGALRRLLFAAAIGAAPLAASSGASAASFDCKLAALPAEKAICGNANLSRLDDSTAGMYLLIVGSGAPAATMSRVKQAQTKFLQTRNACGTDIDCLVDAYTSQMMFLRNEKSNLGL</sequence>
<dbReference type="GO" id="GO:0005576">
    <property type="term" value="C:extracellular region"/>
    <property type="evidence" value="ECO:0007669"/>
    <property type="project" value="TreeGrafter"/>
</dbReference>